<reference evidence="5 6" key="1">
    <citation type="submission" date="2019-05" db="EMBL/GenBank/DDBJ databases">
        <title>Ruegeria sp. nov., isolated from tidal flat.</title>
        <authorList>
            <person name="Kim W."/>
        </authorList>
    </citation>
    <scope>NUCLEOTIDE SEQUENCE [LARGE SCALE GENOMIC DNA]</scope>
    <source>
        <strain evidence="5 6">CAU 1488</strain>
    </source>
</reference>
<dbReference type="InterPro" id="IPR000843">
    <property type="entry name" value="HTH_LacI"/>
</dbReference>
<gene>
    <name evidence="5" type="ORF">FGK63_04810</name>
</gene>
<evidence type="ECO:0000313" key="6">
    <source>
        <dbReference type="Proteomes" id="UP001193035"/>
    </source>
</evidence>
<name>A0ABY2X1A5_9RHOB</name>
<dbReference type="GO" id="GO:0003677">
    <property type="term" value="F:DNA binding"/>
    <property type="evidence" value="ECO:0007669"/>
    <property type="project" value="UniProtKB-KW"/>
</dbReference>
<keyword evidence="1" id="KW-0805">Transcription regulation</keyword>
<dbReference type="PANTHER" id="PTHR30146">
    <property type="entry name" value="LACI-RELATED TRANSCRIPTIONAL REPRESSOR"/>
    <property type="match status" value="1"/>
</dbReference>
<dbReference type="InterPro" id="IPR010982">
    <property type="entry name" value="Lambda_DNA-bd_dom_sf"/>
</dbReference>
<keyword evidence="6" id="KW-1185">Reference proteome</keyword>
<dbReference type="PROSITE" id="PS00356">
    <property type="entry name" value="HTH_LACI_1"/>
    <property type="match status" value="1"/>
</dbReference>
<keyword evidence="2 5" id="KW-0238">DNA-binding</keyword>
<dbReference type="Pfam" id="PF13377">
    <property type="entry name" value="Peripla_BP_3"/>
    <property type="match status" value="1"/>
</dbReference>
<evidence type="ECO:0000313" key="5">
    <source>
        <dbReference type="EMBL" id="TMV08461.1"/>
    </source>
</evidence>
<evidence type="ECO:0000256" key="1">
    <source>
        <dbReference type="ARBA" id="ARBA00023015"/>
    </source>
</evidence>
<dbReference type="PROSITE" id="PS50932">
    <property type="entry name" value="HTH_LACI_2"/>
    <property type="match status" value="1"/>
</dbReference>
<feature type="domain" description="HTH lacI-type" evidence="4">
    <location>
        <begin position="10"/>
        <end position="64"/>
    </location>
</feature>
<dbReference type="SUPFAM" id="SSF47413">
    <property type="entry name" value="lambda repressor-like DNA-binding domains"/>
    <property type="match status" value="1"/>
</dbReference>
<dbReference type="CDD" id="cd01575">
    <property type="entry name" value="PBP1_GntR"/>
    <property type="match status" value="1"/>
</dbReference>
<comment type="caution">
    <text evidence="5">The sequence shown here is derived from an EMBL/GenBank/DDBJ whole genome shotgun (WGS) entry which is preliminary data.</text>
</comment>
<dbReference type="Pfam" id="PF00356">
    <property type="entry name" value="LacI"/>
    <property type="match status" value="1"/>
</dbReference>
<accession>A0ABY2X1A5</accession>
<dbReference type="Gene3D" id="3.40.50.2300">
    <property type="match status" value="2"/>
</dbReference>
<dbReference type="SMART" id="SM00354">
    <property type="entry name" value="HTH_LACI"/>
    <property type="match status" value="1"/>
</dbReference>
<dbReference type="EMBL" id="VCPD01000002">
    <property type="protein sequence ID" value="TMV08461.1"/>
    <property type="molecule type" value="Genomic_DNA"/>
</dbReference>
<keyword evidence="3" id="KW-0804">Transcription</keyword>
<dbReference type="PANTHER" id="PTHR30146:SF2">
    <property type="entry name" value="HTH-TYPE TRANSCRIPTIONAL REGULATOR GNTR"/>
    <property type="match status" value="1"/>
</dbReference>
<protein>
    <submittedName>
        <fullName evidence="5">LacI family DNA-binding transcriptional regulator</fullName>
    </submittedName>
</protein>
<dbReference type="InterPro" id="IPR028082">
    <property type="entry name" value="Peripla_BP_I"/>
</dbReference>
<dbReference type="RefSeq" id="WP_138840492.1">
    <property type="nucleotide sequence ID" value="NZ_VCPD01000002.1"/>
</dbReference>
<dbReference type="Proteomes" id="UP001193035">
    <property type="component" value="Unassembled WGS sequence"/>
</dbReference>
<evidence type="ECO:0000256" key="3">
    <source>
        <dbReference type="ARBA" id="ARBA00023163"/>
    </source>
</evidence>
<dbReference type="InterPro" id="IPR046335">
    <property type="entry name" value="LacI/GalR-like_sensor"/>
</dbReference>
<dbReference type="CDD" id="cd01392">
    <property type="entry name" value="HTH_LacI"/>
    <property type="match status" value="1"/>
</dbReference>
<evidence type="ECO:0000259" key="4">
    <source>
        <dbReference type="PROSITE" id="PS50932"/>
    </source>
</evidence>
<dbReference type="SUPFAM" id="SSF53822">
    <property type="entry name" value="Periplasmic binding protein-like I"/>
    <property type="match status" value="1"/>
</dbReference>
<organism evidence="5 6">
    <name type="scientific">Ruegeria sediminis</name>
    <dbReference type="NCBI Taxonomy" id="2583820"/>
    <lineage>
        <taxon>Bacteria</taxon>
        <taxon>Pseudomonadati</taxon>
        <taxon>Pseudomonadota</taxon>
        <taxon>Alphaproteobacteria</taxon>
        <taxon>Rhodobacterales</taxon>
        <taxon>Roseobacteraceae</taxon>
        <taxon>Ruegeria</taxon>
    </lineage>
</organism>
<dbReference type="Gene3D" id="1.10.260.40">
    <property type="entry name" value="lambda repressor-like DNA-binding domains"/>
    <property type="match status" value="1"/>
</dbReference>
<sequence length="351" mass="37932">MKTRRASGRPTIADVARLAGVGAITVSRAIRDPNQVSEELRNRIEEAIRELNYVPNVQAQILASGQSNVIAVLLPSLTNSVYADVIRGIYDKVAPTRFHIQIGNTRYSEQEEDRLVALFAWQRPAAMLLAGLDQSETTRSFLADAEFPIVQIMEHGPAIDMGIGCSHKDAARAAVTHLIDCGYRRIAFLGARKDPRMMRRRDGYREALAALPGAKPIELLTPEPSGVARGRALFSQLLDTATDIDAVACGNDDLALGALFECQARGIAVPEQMGIIGFNDLEMAAAAVPAISTVRIDRYEMGRRAIGMLLDRLEGKKVGEPIVDIGFDVIRRASTSAVDQGVSAARSAKGG</sequence>
<proteinExistence type="predicted"/>
<evidence type="ECO:0000256" key="2">
    <source>
        <dbReference type="ARBA" id="ARBA00023125"/>
    </source>
</evidence>